<dbReference type="PANTHER" id="PTHR24177:SF365">
    <property type="entry name" value="ANKYRIN REPEAT-CONTAINING PROTEIN NPR4-LIKE ISOFORM X1"/>
    <property type="match status" value="1"/>
</dbReference>
<dbReference type="AlphaFoldDB" id="A0A7J7FUV8"/>
<feature type="compositionally biased region" description="Basic and acidic residues" evidence="2">
    <location>
        <begin position="187"/>
        <end position="209"/>
    </location>
</feature>
<evidence type="ECO:0000259" key="4">
    <source>
        <dbReference type="Pfam" id="PF13962"/>
    </source>
</evidence>
<keyword evidence="6" id="KW-1185">Reference proteome</keyword>
<evidence type="ECO:0000256" key="1">
    <source>
        <dbReference type="PROSITE-ProRule" id="PRU00023"/>
    </source>
</evidence>
<evidence type="ECO:0000313" key="6">
    <source>
        <dbReference type="Proteomes" id="UP000593564"/>
    </source>
</evidence>
<sequence length="922" mass="102875">MNDEDYEAHEAKVASYNTDEYKCRFYLLNCLADQFYDYYNTTYTSVKKIWKALQTKYDTEEAGAKNGGEVVVAAATGRGGVGSGCCGVGDNDSSVVVLRLERCDFSGLGGILNSPKSAGDVSGSGETRSPLGDGDGGGDGFPAGDRGRGRGFFYLRRSGTGKSGQELKSGSEYKKEDGSEEDSLDEREDKLGPEGDDGQKEADKVRRGQIDVPVDEMLSDDYYEQDVDDQSDSLHYRWVTSRSLVILKLNGLALKFAEELFEGNHAALREEAEKAAKHISDNLIVVAILVGTINFAALFTLPGSFDQNASIPMLFKTNRQELQYFMVYIGLALFFSFLSLATLLIQLSRFDTNDFLVAIPVKTIVSCITIIYSAGFSATAFAQGYILESELGAFLATFLILFELLRLELAKMESSGLSRRSKAYKFASEKTPESFSFFCDFLRENVNGAISIDNRGDTVLHLLAIQGNVDVMESLVGEELLTNELLMKKNVNGNTALHEAARFGQAGVAEIMLRKKQDLVMERNESNETPLYLAAAYGKREVFQVLENFGSDCLTRRRDGRTILHAAVEGERYYSEASSIGRRNRALDPLLQATRLGILEVVMAILNKYPEAADSFDENGRNILHISVEQKHRFIYDYLMNFVAYKDRMLADIDFRGNTILHLATCVGNPTRSPPGLARNQFVDDVDGRWNTDFHVGAKRGSVGVVNQMSWDVLWFKRVKHDSYPHLWHLRNFDGKAAEELFEENHAALREEAEKAAKHVSDNLIIVAILIGTINFAALFTLPGGFDQNTGIPMLLKSNRQEIQFFMVYIGLALFFAFLSLATLMLIQLSRFDTNDFHIAIPLKTIISCITIIYSTGFSATAFAQGYILEGELGAFLATFLIFFELLVCFVLALIMIDTKVLIFDYMYYAIRHLFCYKIPHM</sequence>
<dbReference type="Pfam" id="PF13962">
    <property type="entry name" value="PGG"/>
    <property type="match status" value="2"/>
</dbReference>
<dbReference type="EMBL" id="JACBKZ010000014">
    <property type="protein sequence ID" value="KAF5931907.1"/>
    <property type="molecule type" value="Genomic_DNA"/>
</dbReference>
<protein>
    <recommendedName>
        <fullName evidence="4">PGG domain-containing protein</fullName>
    </recommendedName>
</protein>
<dbReference type="SMART" id="SM00248">
    <property type="entry name" value="ANK"/>
    <property type="match status" value="4"/>
</dbReference>
<feature type="transmembrane region" description="Helical" evidence="3">
    <location>
        <begin position="875"/>
        <end position="897"/>
    </location>
</feature>
<feature type="transmembrane region" description="Helical" evidence="3">
    <location>
        <begin position="283"/>
        <end position="305"/>
    </location>
</feature>
<keyword evidence="1" id="KW-0040">ANK repeat</keyword>
<dbReference type="InterPro" id="IPR002110">
    <property type="entry name" value="Ankyrin_rpt"/>
</dbReference>
<name>A0A7J7FUV8_CAMSI</name>
<dbReference type="InterPro" id="IPR026961">
    <property type="entry name" value="PGG_dom"/>
</dbReference>
<keyword evidence="3" id="KW-1133">Transmembrane helix</keyword>
<feature type="transmembrane region" description="Helical" evidence="3">
    <location>
        <begin position="764"/>
        <end position="786"/>
    </location>
</feature>
<feature type="repeat" description="ANK" evidence="1">
    <location>
        <begin position="492"/>
        <end position="524"/>
    </location>
</feature>
<dbReference type="Pfam" id="PF12796">
    <property type="entry name" value="Ank_2"/>
    <property type="match status" value="1"/>
</dbReference>
<dbReference type="PANTHER" id="PTHR24177">
    <property type="entry name" value="CASKIN"/>
    <property type="match status" value="1"/>
</dbReference>
<comment type="caution">
    <text evidence="5">The sequence shown here is derived from an EMBL/GenBank/DDBJ whole genome shotgun (WGS) entry which is preliminary data.</text>
</comment>
<keyword evidence="3" id="KW-0812">Transmembrane</keyword>
<reference evidence="6" key="1">
    <citation type="journal article" date="2020" name="Nat. Commun.">
        <title>Genome assembly of wild tea tree DASZ reveals pedigree and selection history of tea varieties.</title>
        <authorList>
            <person name="Zhang W."/>
            <person name="Zhang Y."/>
            <person name="Qiu H."/>
            <person name="Guo Y."/>
            <person name="Wan H."/>
            <person name="Zhang X."/>
            <person name="Scossa F."/>
            <person name="Alseekh S."/>
            <person name="Zhang Q."/>
            <person name="Wang P."/>
            <person name="Xu L."/>
            <person name="Schmidt M.H."/>
            <person name="Jia X."/>
            <person name="Li D."/>
            <person name="Zhu A."/>
            <person name="Guo F."/>
            <person name="Chen W."/>
            <person name="Ni D."/>
            <person name="Usadel B."/>
            <person name="Fernie A.R."/>
            <person name="Wen W."/>
        </authorList>
    </citation>
    <scope>NUCLEOTIDE SEQUENCE [LARGE SCALE GENOMIC DNA]</scope>
    <source>
        <strain evidence="6">cv. G240</strain>
    </source>
</reference>
<reference evidence="5 6" key="2">
    <citation type="submission" date="2020-07" db="EMBL/GenBank/DDBJ databases">
        <title>Genome assembly of wild tea tree DASZ reveals pedigree and selection history of tea varieties.</title>
        <authorList>
            <person name="Zhang W."/>
        </authorList>
    </citation>
    <scope>NUCLEOTIDE SEQUENCE [LARGE SCALE GENOMIC DNA]</scope>
    <source>
        <strain evidence="6">cv. G240</strain>
        <tissue evidence="5">Leaf</tissue>
    </source>
</reference>
<dbReference type="InterPro" id="IPR036770">
    <property type="entry name" value="Ankyrin_rpt-contain_sf"/>
</dbReference>
<dbReference type="Gene3D" id="1.25.40.20">
    <property type="entry name" value="Ankyrin repeat-containing domain"/>
    <property type="match status" value="2"/>
</dbReference>
<accession>A0A7J7FUV8</accession>
<feature type="repeat" description="ANK" evidence="1">
    <location>
        <begin position="526"/>
        <end position="558"/>
    </location>
</feature>
<feature type="transmembrane region" description="Helical" evidence="3">
    <location>
        <begin position="325"/>
        <end position="347"/>
    </location>
</feature>
<proteinExistence type="predicted"/>
<feature type="transmembrane region" description="Helical" evidence="3">
    <location>
        <begin position="806"/>
        <end position="827"/>
    </location>
</feature>
<dbReference type="PROSITE" id="PS50297">
    <property type="entry name" value="ANK_REP_REGION"/>
    <property type="match status" value="2"/>
</dbReference>
<organism evidence="5 6">
    <name type="scientific">Camellia sinensis</name>
    <name type="common">Tea plant</name>
    <name type="synonym">Thea sinensis</name>
    <dbReference type="NCBI Taxonomy" id="4442"/>
    <lineage>
        <taxon>Eukaryota</taxon>
        <taxon>Viridiplantae</taxon>
        <taxon>Streptophyta</taxon>
        <taxon>Embryophyta</taxon>
        <taxon>Tracheophyta</taxon>
        <taxon>Spermatophyta</taxon>
        <taxon>Magnoliopsida</taxon>
        <taxon>eudicotyledons</taxon>
        <taxon>Gunneridae</taxon>
        <taxon>Pentapetalae</taxon>
        <taxon>asterids</taxon>
        <taxon>Ericales</taxon>
        <taxon>Theaceae</taxon>
        <taxon>Camellia</taxon>
    </lineage>
</organism>
<feature type="domain" description="PGG" evidence="4">
    <location>
        <begin position="275"/>
        <end position="385"/>
    </location>
</feature>
<dbReference type="SUPFAM" id="SSF48403">
    <property type="entry name" value="Ankyrin repeat"/>
    <property type="match status" value="1"/>
</dbReference>
<feature type="transmembrane region" description="Helical" evidence="3">
    <location>
        <begin position="391"/>
        <end position="409"/>
    </location>
</feature>
<dbReference type="Proteomes" id="UP000593564">
    <property type="component" value="Unassembled WGS sequence"/>
</dbReference>
<dbReference type="GO" id="GO:0016020">
    <property type="term" value="C:membrane"/>
    <property type="evidence" value="ECO:0007669"/>
    <property type="project" value="TreeGrafter"/>
</dbReference>
<evidence type="ECO:0000313" key="5">
    <source>
        <dbReference type="EMBL" id="KAF5931907.1"/>
    </source>
</evidence>
<keyword evidence="3" id="KW-0472">Membrane</keyword>
<feature type="transmembrane region" description="Helical" evidence="3">
    <location>
        <begin position="359"/>
        <end position="385"/>
    </location>
</feature>
<evidence type="ECO:0000256" key="2">
    <source>
        <dbReference type="SAM" id="MobiDB-lite"/>
    </source>
</evidence>
<feature type="region of interest" description="Disordered" evidence="2">
    <location>
        <begin position="116"/>
        <end position="210"/>
    </location>
</feature>
<dbReference type="PROSITE" id="PS50088">
    <property type="entry name" value="ANK_REPEAT"/>
    <property type="match status" value="2"/>
</dbReference>
<gene>
    <name evidence="5" type="ORF">HYC85_028078</name>
</gene>
<feature type="transmembrane region" description="Helical" evidence="3">
    <location>
        <begin position="839"/>
        <end position="863"/>
    </location>
</feature>
<evidence type="ECO:0000256" key="3">
    <source>
        <dbReference type="SAM" id="Phobius"/>
    </source>
</evidence>
<feature type="domain" description="PGG" evidence="4">
    <location>
        <begin position="756"/>
        <end position="867"/>
    </location>
</feature>